<comment type="caution">
    <text evidence="2">The sequence shown here is derived from an EMBL/GenBank/DDBJ whole genome shotgun (WGS) entry which is preliminary data.</text>
</comment>
<sequence length="268" mass="30982">MMPVYRYMDSDPYQRNQTFSFPQPHYSGLRANSPRPFEPWPYGGNYSYPIPCHSCCSHNSVPGFRPSHPHASMLSPVYFYGGYPAPYHEAYPVHYVPPPPHYSMEIPKYEYDKNMPPSFHCCGCPNHACHQNMDKGVKIEEQGPDVEKKAHDSLVPVQLKNYPYPIVWIPPESMNGGEQRKLSEPETIDEKKIPCNSKPHESLKSQEGDQRHGWFPFDLNNIGSLMQGGNWGQVQDQQKQMEDKNKEFPFPIFWVPSYEEIGRRKGCE</sequence>
<dbReference type="OrthoDB" id="787121at2759"/>
<feature type="region of interest" description="Disordered" evidence="1">
    <location>
        <begin position="191"/>
        <end position="211"/>
    </location>
</feature>
<evidence type="ECO:0000313" key="2">
    <source>
        <dbReference type="EMBL" id="PQQ06164.1"/>
    </source>
</evidence>
<evidence type="ECO:0000256" key="1">
    <source>
        <dbReference type="SAM" id="MobiDB-lite"/>
    </source>
</evidence>
<dbReference type="STRING" id="2094558.A0A314YN69"/>
<protein>
    <submittedName>
        <fullName evidence="2">BAG family molecular chaperone regulator 6</fullName>
    </submittedName>
</protein>
<accession>A0A314YN69</accession>
<dbReference type="EMBL" id="PJQY01000997">
    <property type="protein sequence ID" value="PQQ06164.1"/>
    <property type="molecule type" value="Genomic_DNA"/>
</dbReference>
<proteinExistence type="predicted"/>
<evidence type="ECO:0000313" key="3">
    <source>
        <dbReference type="Proteomes" id="UP000250321"/>
    </source>
</evidence>
<gene>
    <name evidence="2" type="ORF">Pyn_02853</name>
</gene>
<reference evidence="2 3" key="1">
    <citation type="submission" date="2018-02" db="EMBL/GenBank/DDBJ databases">
        <title>Draft genome of wild Prunus yedoensis var. nudiflora.</title>
        <authorList>
            <person name="Baek S."/>
            <person name="Kim J.-H."/>
            <person name="Choi K."/>
            <person name="Kim G.-B."/>
            <person name="Cho A."/>
            <person name="Jang H."/>
            <person name="Shin C.-H."/>
            <person name="Yu H.-J."/>
            <person name="Mun J.-H."/>
        </authorList>
    </citation>
    <scope>NUCLEOTIDE SEQUENCE [LARGE SCALE GENOMIC DNA]</scope>
    <source>
        <strain evidence="3">cv. Jeju island</strain>
        <tissue evidence="2">Leaf</tissue>
    </source>
</reference>
<dbReference type="AlphaFoldDB" id="A0A314YN69"/>
<dbReference type="Proteomes" id="UP000250321">
    <property type="component" value="Unassembled WGS sequence"/>
</dbReference>
<name>A0A314YN69_PRUYE</name>
<keyword evidence="3" id="KW-1185">Reference proteome</keyword>
<organism evidence="2 3">
    <name type="scientific">Prunus yedoensis var. nudiflora</name>
    <dbReference type="NCBI Taxonomy" id="2094558"/>
    <lineage>
        <taxon>Eukaryota</taxon>
        <taxon>Viridiplantae</taxon>
        <taxon>Streptophyta</taxon>
        <taxon>Embryophyta</taxon>
        <taxon>Tracheophyta</taxon>
        <taxon>Spermatophyta</taxon>
        <taxon>Magnoliopsida</taxon>
        <taxon>eudicotyledons</taxon>
        <taxon>Gunneridae</taxon>
        <taxon>Pentapetalae</taxon>
        <taxon>rosids</taxon>
        <taxon>fabids</taxon>
        <taxon>Rosales</taxon>
        <taxon>Rosaceae</taxon>
        <taxon>Amygdaloideae</taxon>
        <taxon>Amygdaleae</taxon>
        <taxon>Prunus</taxon>
    </lineage>
</organism>